<keyword evidence="4" id="KW-1185">Reference proteome</keyword>
<evidence type="ECO:0000259" key="1">
    <source>
        <dbReference type="Pfam" id="PF01408"/>
    </source>
</evidence>
<dbReference type="SUPFAM" id="SSF55347">
    <property type="entry name" value="Glyceraldehyde-3-phosphate dehydrogenase-like, C-terminal domain"/>
    <property type="match status" value="1"/>
</dbReference>
<dbReference type="Proteomes" id="UP000799750">
    <property type="component" value="Unassembled WGS sequence"/>
</dbReference>
<gene>
    <name evidence="3" type="ORF">BU16DRAFT_454794</name>
</gene>
<evidence type="ECO:0000313" key="4">
    <source>
        <dbReference type="Proteomes" id="UP000799750"/>
    </source>
</evidence>
<dbReference type="SUPFAM" id="SSF51735">
    <property type="entry name" value="NAD(P)-binding Rossmann-fold domains"/>
    <property type="match status" value="1"/>
</dbReference>
<sequence>MAPIRIGLIGLSAAGSWASQAHLPYLKGSEKYTIVALCNTSVESAKAAIKAHDLPASTKAYGSYKDLGSDPDVDLVVCSVRVDRHYDAIKPALEAGKDVYCEWPLGKNLEEGLELAALAKKKEVRTMVGLQARQSALVKKIKEIVDSGRIGKVLSVSFVGAGYNLGTAEMEKYQYLNHREVGGNLVTIHFSHGFYGLLYALGELKNYSSILEVKRPKVDLLDKQVSDPEAKVVGTTTRTSHDQILIQGHLESGALLSYHLRGGKAFADTEGMLWRIYGETGEIQIKGPSPSVQIGNSGTKVEVQDISTGKVEEITLDQDEWDELPGPAPNVARMYEAFADKKTTEFPDWEEAVIRHKLVDELYRRETDRTERAAHYLPTHKRKNSLWTK</sequence>
<protein>
    <submittedName>
        <fullName evidence="3">NAD-P-binding protein</fullName>
    </submittedName>
</protein>
<dbReference type="GO" id="GO:0000166">
    <property type="term" value="F:nucleotide binding"/>
    <property type="evidence" value="ECO:0007669"/>
    <property type="project" value="InterPro"/>
</dbReference>
<organism evidence="3 4">
    <name type="scientific">Lophium mytilinum</name>
    <dbReference type="NCBI Taxonomy" id="390894"/>
    <lineage>
        <taxon>Eukaryota</taxon>
        <taxon>Fungi</taxon>
        <taxon>Dikarya</taxon>
        <taxon>Ascomycota</taxon>
        <taxon>Pezizomycotina</taxon>
        <taxon>Dothideomycetes</taxon>
        <taxon>Pleosporomycetidae</taxon>
        <taxon>Mytilinidiales</taxon>
        <taxon>Mytilinidiaceae</taxon>
        <taxon>Lophium</taxon>
    </lineage>
</organism>
<feature type="domain" description="Gfo/Idh/MocA-like oxidoreductase N-terminal" evidence="1">
    <location>
        <begin position="4"/>
        <end position="129"/>
    </location>
</feature>
<dbReference type="InterPro" id="IPR036291">
    <property type="entry name" value="NAD(P)-bd_dom_sf"/>
</dbReference>
<dbReference type="Pfam" id="PF01408">
    <property type="entry name" value="GFO_IDH_MocA"/>
    <property type="match status" value="1"/>
</dbReference>
<accession>A0A6A6R3M8</accession>
<dbReference type="Pfam" id="PF22685">
    <property type="entry name" value="Gal80p_C-like"/>
    <property type="match status" value="1"/>
</dbReference>
<evidence type="ECO:0000259" key="2">
    <source>
        <dbReference type="Pfam" id="PF22685"/>
    </source>
</evidence>
<dbReference type="InterPro" id="IPR055080">
    <property type="entry name" value="Gal80p-like_C"/>
</dbReference>
<dbReference type="Gene3D" id="3.30.360.10">
    <property type="entry name" value="Dihydrodipicolinate Reductase, domain 2"/>
    <property type="match status" value="1"/>
</dbReference>
<feature type="domain" description="Gal80p-like C-terminal" evidence="2">
    <location>
        <begin position="138"/>
        <end position="287"/>
    </location>
</feature>
<dbReference type="Gene3D" id="3.40.50.720">
    <property type="entry name" value="NAD(P)-binding Rossmann-like Domain"/>
    <property type="match status" value="1"/>
</dbReference>
<proteinExistence type="predicted"/>
<reference evidence="3" key="1">
    <citation type="journal article" date="2020" name="Stud. Mycol.">
        <title>101 Dothideomycetes genomes: a test case for predicting lifestyles and emergence of pathogens.</title>
        <authorList>
            <person name="Haridas S."/>
            <person name="Albert R."/>
            <person name="Binder M."/>
            <person name="Bloem J."/>
            <person name="Labutti K."/>
            <person name="Salamov A."/>
            <person name="Andreopoulos B."/>
            <person name="Baker S."/>
            <person name="Barry K."/>
            <person name="Bills G."/>
            <person name="Bluhm B."/>
            <person name="Cannon C."/>
            <person name="Castanera R."/>
            <person name="Culley D."/>
            <person name="Daum C."/>
            <person name="Ezra D."/>
            <person name="Gonzalez J."/>
            <person name="Henrissat B."/>
            <person name="Kuo A."/>
            <person name="Liang C."/>
            <person name="Lipzen A."/>
            <person name="Lutzoni F."/>
            <person name="Magnuson J."/>
            <person name="Mondo S."/>
            <person name="Nolan M."/>
            <person name="Ohm R."/>
            <person name="Pangilinan J."/>
            <person name="Park H.-J."/>
            <person name="Ramirez L."/>
            <person name="Alfaro M."/>
            <person name="Sun H."/>
            <person name="Tritt A."/>
            <person name="Yoshinaga Y."/>
            <person name="Zwiers L.-H."/>
            <person name="Turgeon B."/>
            <person name="Goodwin S."/>
            <person name="Spatafora J."/>
            <person name="Crous P."/>
            <person name="Grigoriev I."/>
        </authorList>
    </citation>
    <scope>NUCLEOTIDE SEQUENCE</scope>
    <source>
        <strain evidence="3">CBS 269.34</strain>
    </source>
</reference>
<dbReference type="EMBL" id="MU004184">
    <property type="protein sequence ID" value="KAF2499341.1"/>
    <property type="molecule type" value="Genomic_DNA"/>
</dbReference>
<dbReference type="PANTHER" id="PTHR43708:SF1">
    <property type="entry name" value="GALACTOSE_LACTOSE METABOLISM REGULATORY PROTEIN GAL80"/>
    <property type="match status" value="1"/>
</dbReference>
<dbReference type="OrthoDB" id="64915at2759"/>
<dbReference type="PANTHER" id="PTHR43708">
    <property type="entry name" value="CONSERVED EXPRESSED OXIDOREDUCTASE (EUROFUNG)"/>
    <property type="match status" value="1"/>
</dbReference>
<dbReference type="AlphaFoldDB" id="A0A6A6R3M8"/>
<name>A0A6A6R3M8_9PEZI</name>
<dbReference type="InterPro" id="IPR000683">
    <property type="entry name" value="Gfo/Idh/MocA-like_OxRdtase_N"/>
</dbReference>
<evidence type="ECO:0000313" key="3">
    <source>
        <dbReference type="EMBL" id="KAF2499341.1"/>
    </source>
</evidence>
<dbReference type="InterPro" id="IPR051317">
    <property type="entry name" value="Gfo/Idh/MocA_oxidoreduct"/>
</dbReference>